<gene>
    <name evidence="2" type="primary">Tmbim1</name>
    <name evidence="2" type="ORF">g.37073</name>
</gene>
<feature type="transmembrane region" description="Helical" evidence="1">
    <location>
        <begin position="88"/>
        <end position="107"/>
    </location>
</feature>
<dbReference type="AlphaFoldDB" id="A0A0A1WRZ3"/>
<feature type="transmembrane region" description="Helical" evidence="1">
    <location>
        <begin position="52"/>
        <end position="76"/>
    </location>
</feature>
<feature type="transmembrane region" description="Helical" evidence="1">
    <location>
        <begin position="113"/>
        <end position="136"/>
    </location>
</feature>
<reference evidence="2" key="1">
    <citation type="submission" date="2014-11" db="EMBL/GenBank/DDBJ databases">
        <authorList>
            <person name="Geib S."/>
        </authorList>
    </citation>
    <scope>NUCLEOTIDE SEQUENCE</scope>
</reference>
<feature type="transmembrane region" description="Helical" evidence="1">
    <location>
        <begin position="210"/>
        <end position="234"/>
    </location>
</feature>
<feature type="transmembrane region" description="Helical" evidence="1">
    <location>
        <begin position="143"/>
        <end position="165"/>
    </location>
</feature>
<proteinExistence type="predicted"/>
<feature type="transmembrane region" description="Helical" evidence="1">
    <location>
        <begin position="171"/>
        <end position="190"/>
    </location>
</feature>
<keyword evidence="1" id="KW-0812">Transmembrane</keyword>
<protein>
    <submittedName>
        <fullName evidence="2">Protein lifeguard 3</fullName>
    </submittedName>
</protein>
<keyword evidence="1" id="KW-0472">Membrane</keyword>
<name>A0A0A1WRZ3_ZEUCU</name>
<keyword evidence="1" id="KW-1133">Transmembrane helix</keyword>
<organism evidence="2">
    <name type="scientific">Zeugodacus cucurbitae</name>
    <name type="common">Melon fruit fly</name>
    <name type="synonym">Bactrocera cucurbitae</name>
    <dbReference type="NCBI Taxonomy" id="28588"/>
    <lineage>
        <taxon>Eukaryota</taxon>
        <taxon>Metazoa</taxon>
        <taxon>Ecdysozoa</taxon>
        <taxon>Arthropoda</taxon>
        <taxon>Hexapoda</taxon>
        <taxon>Insecta</taxon>
        <taxon>Pterygota</taxon>
        <taxon>Neoptera</taxon>
        <taxon>Endopterygota</taxon>
        <taxon>Diptera</taxon>
        <taxon>Brachycera</taxon>
        <taxon>Muscomorpha</taxon>
        <taxon>Tephritoidea</taxon>
        <taxon>Tephritidae</taxon>
        <taxon>Zeugodacus</taxon>
        <taxon>Zeugodacus</taxon>
    </lineage>
</organism>
<evidence type="ECO:0000313" key="2">
    <source>
        <dbReference type="EMBL" id="JAD01401.1"/>
    </source>
</evidence>
<feature type="transmembrane region" description="Helical" evidence="1">
    <location>
        <begin position="21"/>
        <end position="46"/>
    </location>
</feature>
<dbReference type="EMBL" id="GBXI01012891">
    <property type="protein sequence ID" value="JAD01401.1"/>
    <property type="molecule type" value="Transcribed_RNA"/>
</dbReference>
<evidence type="ECO:0000256" key="1">
    <source>
        <dbReference type="SAM" id="Phobius"/>
    </source>
</evidence>
<accession>A0A0A1WRZ3</accession>
<dbReference type="OrthoDB" id="7967828at2759"/>
<sequence length="283" mass="32101">MADDPDRTPRLYQYRQDRSRFACIAYSLTVIFFCISIVQWILMIILDGLRNFIIDFSYISIIALLIGMLLVTSFVFFENLRFATPINWFLTIIIVLMTTWGISRAIVEPSLALFGITLLFVAILAVMFILIGVYIRHDLTLDVVILFVAAVIFFITSVFFVMLQIMAGLKIAFFIYASIIIITVLMFLMYHAQTINGYRYAEMRLNDYLLAALIIYHDLTILLIMSFLLIGKIYTLAGGSGLYFYGDSCCGNTTGASNRSLYYDPSLYNTGSTGNDNVAPIYL</sequence>
<reference evidence="2" key="2">
    <citation type="journal article" date="2015" name="Gigascience">
        <title>Reconstructing a comprehensive transcriptome assembly of a white-pupal translocated strain of the pest fruit fly Bactrocera cucurbitae.</title>
        <authorList>
            <person name="Sim S.B."/>
            <person name="Calla B."/>
            <person name="Hall B."/>
            <person name="DeRego T."/>
            <person name="Geib S.M."/>
        </authorList>
    </citation>
    <scope>NUCLEOTIDE SEQUENCE</scope>
</reference>